<dbReference type="CDD" id="cd00267">
    <property type="entry name" value="ABC_ATPase"/>
    <property type="match status" value="1"/>
</dbReference>
<dbReference type="GO" id="GO:0016887">
    <property type="term" value="F:ATP hydrolysis activity"/>
    <property type="evidence" value="ECO:0007669"/>
    <property type="project" value="InterPro"/>
</dbReference>
<accession>A0A1F7RRV4</accession>
<dbReference type="SUPFAM" id="SSF52540">
    <property type="entry name" value="P-loop containing nucleoside triphosphate hydrolases"/>
    <property type="match status" value="1"/>
</dbReference>
<dbReference type="InterPro" id="IPR003959">
    <property type="entry name" value="ATPase_AAA_core"/>
</dbReference>
<sequence length="422" mass="48277">MIRRILIKGYKSFKETKFELRPFTVILGANSSGKTNFLDTVKLLSRMATCNNLQEAFSDHRGLPLESLYNGDGDYETLLKQAKLQFTIEADVEISHSVRKKVEGIIRSKRKGIDPLSKKKWIVTDTMLRYRLTIELLPDSGQMRVMDERLSSVKRKGEEKKRNPFLERVKNRMRLRMESKSHPIYHEIGLDRTIVSTALYEPQYPHITAFRMELDGWKTYNPVPEKLITPGIHASDLVCLASDGENVATFLSVLKNGFKKEFEKFNTILKRIYSSDVRIDIQNQENGKTGLRFYENGIWFSSDLISGGTLRLIGILAAINPLNSATMVSLEEPENGLQPSQIQRLGEVIQETVENHRKQIILTTHSPVFPETIEDQNIFICRKENHQTFFCPFETPGPVFKRQSLDRALENQQEVVGTGASP</sequence>
<organism evidence="2 3">
    <name type="scientific">Candidatus Schekmanbacteria bacterium RBG_13_48_7</name>
    <dbReference type="NCBI Taxonomy" id="1817878"/>
    <lineage>
        <taxon>Bacteria</taxon>
        <taxon>Candidatus Schekmaniibacteriota</taxon>
    </lineage>
</organism>
<dbReference type="InterPro" id="IPR027417">
    <property type="entry name" value="P-loop_NTPase"/>
</dbReference>
<comment type="caution">
    <text evidence="2">The sequence shown here is derived from an EMBL/GenBank/DDBJ whole genome shotgun (WGS) entry which is preliminary data.</text>
</comment>
<dbReference type="Gene3D" id="3.40.50.300">
    <property type="entry name" value="P-loop containing nucleotide triphosphate hydrolases"/>
    <property type="match status" value="2"/>
</dbReference>
<dbReference type="Proteomes" id="UP000179266">
    <property type="component" value="Unassembled WGS sequence"/>
</dbReference>
<evidence type="ECO:0000259" key="1">
    <source>
        <dbReference type="Pfam" id="PF13304"/>
    </source>
</evidence>
<gene>
    <name evidence="2" type="ORF">A2161_06135</name>
</gene>
<proteinExistence type="predicted"/>
<name>A0A1F7RRV4_9BACT</name>
<feature type="domain" description="ATPase AAA-type core" evidence="1">
    <location>
        <begin position="23"/>
        <end position="368"/>
    </location>
</feature>
<dbReference type="PANTHER" id="PTHR40396:SF1">
    <property type="entry name" value="ATPASE AAA-TYPE CORE DOMAIN-CONTAINING PROTEIN"/>
    <property type="match status" value="1"/>
</dbReference>
<dbReference type="PANTHER" id="PTHR40396">
    <property type="entry name" value="ATPASE-LIKE PROTEIN"/>
    <property type="match status" value="1"/>
</dbReference>
<reference evidence="2 3" key="1">
    <citation type="journal article" date="2016" name="Nat. Commun.">
        <title>Thousands of microbial genomes shed light on interconnected biogeochemical processes in an aquifer system.</title>
        <authorList>
            <person name="Anantharaman K."/>
            <person name="Brown C.T."/>
            <person name="Hug L.A."/>
            <person name="Sharon I."/>
            <person name="Castelle C.J."/>
            <person name="Probst A.J."/>
            <person name="Thomas B.C."/>
            <person name="Singh A."/>
            <person name="Wilkins M.J."/>
            <person name="Karaoz U."/>
            <person name="Brodie E.L."/>
            <person name="Williams K.H."/>
            <person name="Hubbard S.S."/>
            <person name="Banfield J.F."/>
        </authorList>
    </citation>
    <scope>NUCLEOTIDE SEQUENCE [LARGE SCALE GENOMIC DNA]</scope>
</reference>
<evidence type="ECO:0000313" key="2">
    <source>
        <dbReference type="EMBL" id="OGL44273.1"/>
    </source>
</evidence>
<dbReference type="EMBL" id="MGDD01000232">
    <property type="protein sequence ID" value="OGL44273.1"/>
    <property type="molecule type" value="Genomic_DNA"/>
</dbReference>
<evidence type="ECO:0000313" key="3">
    <source>
        <dbReference type="Proteomes" id="UP000179266"/>
    </source>
</evidence>
<protein>
    <recommendedName>
        <fullName evidence="1">ATPase AAA-type core domain-containing protein</fullName>
    </recommendedName>
</protein>
<dbReference type="GO" id="GO:0005524">
    <property type="term" value="F:ATP binding"/>
    <property type="evidence" value="ECO:0007669"/>
    <property type="project" value="InterPro"/>
</dbReference>
<dbReference type="InterPro" id="IPR014555">
    <property type="entry name" value="RecF-like"/>
</dbReference>
<dbReference type="PIRSF" id="PIRSF029347">
    <property type="entry name" value="RecF"/>
    <property type="match status" value="1"/>
</dbReference>
<dbReference type="Pfam" id="PF13304">
    <property type="entry name" value="AAA_21"/>
    <property type="match status" value="1"/>
</dbReference>
<dbReference type="AlphaFoldDB" id="A0A1F7RRV4"/>